<dbReference type="Pfam" id="PF17853">
    <property type="entry name" value="GGDEF_2"/>
    <property type="match status" value="1"/>
</dbReference>
<comment type="similarity">
    <text evidence="1">Belongs to the CdaR family.</text>
</comment>
<dbReference type="InterPro" id="IPR025751">
    <property type="entry name" value="RsbRD_N_dom"/>
</dbReference>
<feature type="domain" description="PucR C-terminal helix-turn-helix" evidence="2">
    <location>
        <begin position="376"/>
        <end position="433"/>
    </location>
</feature>
<dbReference type="InterPro" id="IPR051448">
    <property type="entry name" value="CdaR-like_regulators"/>
</dbReference>
<gene>
    <name evidence="5" type="ORF">SAMN05216207_105015</name>
</gene>
<name>A0A1I5GRX9_PSUAM</name>
<dbReference type="InterPro" id="IPR025736">
    <property type="entry name" value="PucR_C-HTH_dom"/>
</dbReference>
<reference evidence="5 6" key="1">
    <citation type="submission" date="2016-10" db="EMBL/GenBank/DDBJ databases">
        <authorList>
            <person name="de Groot N.N."/>
        </authorList>
    </citation>
    <scope>NUCLEOTIDE SEQUENCE [LARGE SCALE GENOMIC DNA]</scope>
    <source>
        <strain evidence="5 6">CGMCC 4.1877</strain>
    </source>
</reference>
<dbReference type="InterPro" id="IPR041522">
    <property type="entry name" value="CdaR_GGDEF"/>
</dbReference>
<dbReference type="PANTHER" id="PTHR33744:SF1">
    <property type="entry name" value="DNA-BINDING TRANSCRIPTIONAL ACTIVATOR ADER"/>
    <property type="match status" value="1"/>
</dbReference>
<dbReference type="OrthoDB" id="3196285at2"/>
<keyword evidence="6" id="KW-1185">Reference proteome</keyword>
<sequence length="443" mass="47546">MGALPNIGAPPLGCAPETVDARLPAVHSSLVLSDVGEPPRRRPLAAPAEAALRALGGVLLDEVDGLTDRLTLQVLRCEPCYVELDLLDELREACRANLQRGVEVLADQVPDGIDPGDSTRATGRRRARQGVPLEVVLRAYRLGGRLLWEALLETSRRRFDSAYDLALLDAASYVWHTHDGSCSALVEAYRQEELRVRSHDLSRRHAVLDALLAGRGRDPVVARDAAGVLGLPDAEPLVVVVGCLDRAGSDPLQEPQRALAAHSVASSWVLRERELVGLVALGTWAPGRVAEVSELLRPCVTGRVGMSPPVDGPAGVAAGYRLARTAARTVAGSGMVALDERLPEALLADSPELVDRLTRTSLGGLLDLPEPDRETLISTLDTLLACGGSPTHAARALFCHRNTVIYRMRRIEAVTGRSVGDARDRLLLTLGVLAVQSRRLDRP</sequence>
<dbReference type="InterPro" id="IPR042070">
    <property type="entry name" value="PucR_C-HTH_sf"/>
</dbReference>
<evidence type="ECO:0000259" key="3">
    <source>
        <dbReference type="Pfam" id="PF14361"/>
    </source>
</evidence>
<evidence type="ECO:0000313" key="5">
    <source>
        <dbReference type="EMBL" id="SFO38758.1"/>
    </source>
</evidence>
<dbReference type="PANTHER" id="PTHR33744">
    <property type="entry name" value="CARBOHYDRATE DIACID REGULATOR"/>
    <property type="match status" value="1"/>
</dbReference>
<dbReference type="EMBL" id="FOUY01000050">
    <property type="protein sequence ID" value="SFO38758.1"/>
    <property type="molecule type" value="Genomic_DNA"/>
</dbReference>
<evidence type="ECO:0000259" key="2">
    <source>
        <dbReference type="Pfam" id="PF13556"/>
    </source>
</evidence>
<dbReference type="Pfam" id="PF14361">
    <property type="entry name" value="RsbRD_N"/>
    <property type="match status" value="1"/>
</dbReference>
<dbReference type="RefSeq" id="WP_093354266.1">
    <property type="nucleotide sequence ID" value="NZ_FOUY01000050.1"/>
</dbReference>
<dbReference type="Gene3D" id="1.10.10.2840">
    <property type="entry name" value="PucR C-terminal helix-turn-helix domain"/>
    <property type="match status" value="1"/>
</dbReference>
<feature type="domain" description="RsbT co-antagonist protein RsbRD N-terminal" evidence="3">
    <location>
        <begin position="64"/>
        <end position="204"/>
    </location>
</feature>
<dbReference type="STRING" id="260086.SAMN05216207_105015"/>
<proteinExistence type="inferred from homology"/>
<dbReference type="AlphaFoldDB" id="A0A1I5GRX9"/>
<organism evidence="5 6">
    <name type="scientific">Pseudonocardia ammonioxydans</name>
    <dbReference type="NCBI Taxonomy" id="260086"/>
    <lineage>
        <taxon>Bacteria</taxon>
        <taxon>Bacillati</taxon>
        <taxon>Actinomycetota</taxon>
        <taxon>Actinomycetes</taxon>
        <taxon>Pseudonocardiales</taxon>
        <taxon>Pseudonocardiaceae</taxon>
        <taxon>Pseudonocardia</taxon>
    </lineage>
</organism>
<evidence type="ECO:0000256" key="1">
    <source>
        <dbReference type="ARBA" id="ARBA00006754"/>
    </source>
</evidence>
<dbReference type="Proteomes" id="UP000199614">
    <property type="component" value="Unassembled WGS sequence"/>
</dbReference>
<evidence type="ECO:0000259" key="4">
    <source>
        <dbReference type="Pfam" id="PF17853"/>
    </source>
</evidence>
<accession>A0A1I5GRX9</accession>
<feature type="domain" description="CdaR GGDEF-like" evidence="4">
    <location>
        <begin position="215"/>
        <end position="328"/>
    </location>
</feature>
<dbReference type="Pfam" id="PF13556">
    <property type="entry name" value="HTH_30"/>
    <property type="match status" value="1"/>
</dbReference>
<protein>
    <submittedName>
        <fullName evidence="5">PucR C-terminal helix-turn-helix domain-containing protein</fullName>
    </submittedName>
</protein>
<evidence type="ECO:0000313" key="6">
    <source>
        <dbReference type="Proteomes" id="UP000199614"/>
    </source>
</evidence>